<proteinExistence type="predicted"/>
<keyword evidence="1" id="KW-0812">Transmembrane</keyword>
<name>A0A8J7SKI2_9BACT</name>
<dbReference type="GO" id="GO:0008233">
    <property type="term" value="F:peptidase activity"/>
    <property type="evidence" value="ECO:0007669"/>
    <property type="project" value="InterPro"/>
</dbReference>
<keyword evidence="1" id="KW-0472">Membrane</keyword>
<organism evidence="3 4">
    <name type="scientific">Persicirhabdus sediminis</name>
    <dbReference type="NCBI Taxonomy" id="454144"/>
    <lineage>
        <taxon>Bacteria</taxon>
        <taxon>Pseudomonadati</taxon>
        <taxon>Verrucomicrobiota</taxon>
        <taxon>Verrucomicrobiia</taxon>
        <taxon>Verrucomicrobiales</taxon>
        <taxon>Verrucomicrobiaceae</taxon>
        <taxon>Persicirhabdus</taxon>
    </lineage>
</organism>
<keyword evidence="1" id="KW-1133">Transmembrane helix</keyword>
<protein>
    <recommendedName>
        <fullName evidence="2">Peptidase C39 domain-containing protein</fullName>
    </recommendedName>
</protein>
<dbReference type="GO" id="GO:0005524">
    <property type="term" value="F:ATP binding"/>
    <property type="evidence" value="ECO:0007669"/>
    <property type="project" value="InterPro"/>
</dbReference>
<evidence type="ECO:0000256" key="1">
    <source>
        <dbReference type="SAM" id="Phobius"/>
    </source>
</evidence>
<feature type="transmembrane region" description="Helical" evidence="1">
    <location>
        <begin position="56"/>
        <end position="75"/>
    </location>
</feature>
<dbReference type="Proteomes" id="UP000624703">
    <property type="component" value="Unassembled WGS sequence"/>
</dbReference>
<feature type="domain" description="Peptidase C39" evidence="2">
    <location>
        <begin position="94"/>
        <end position="215"/>
    </location>
</feature>
<feature type="transmembrane region" description="Helical" evidence="1">
    <location>
        <begin position="31"/>
        <end position="50"/>
    </location>
</feature>
<dbReference type="InterPro" id="IPR005074">
    <property type="entry name" value="Peptidase_C39"/>
</dbReference>
<dbReference type="GO" id="GO:0006508">
    <property type="term" value="P:proteolysis"/>
    <property type="evidence" value="ECO:0007669"/>
    <property type="project" value="InterPro"/>
</dbReference>
<reference evidence="3" key="1">
    <citation type="submission" date="2021-01" db="EMBL/GenBank/DDBJ databases">
        <title>Modified the classification status of verrucomicrobia.</title>
        <authorList>
            <person name="Feng X."/>
        </authorList>
    </citation>
    <scope>NUCLEOTIDE SEQUENCE</scope>
    <source>
        <strain evidence="3">_KCTC 22039</strain>
    </source>
</reference>
<keyword evidence="4" id="KW-1185">Reference proteome</keyword>
<dbReference type="EMBL" id="JAENIM010000034">
    <property type="protein sequence ID" value="MBK1790795.1"/>
    <property type="molecule type" value="Genomic_DNA"/>
</dbReference>
<accession>A0A8J7SKI2</accession>
<dbReference type="Pfam" id="PF03412">
    <property type="entry name" value="Peptidase_C39"/>
    <property type="match status" value="1"/>
</dbReference>
<gene>
    <name evidence="3" type="ORF">JIN82_06460</name>
</gene>
<sequence length="219" mass="24365">MLALPGLSFSLYYLHLIDPPAWYFQFRSLPASELCLIFIALPAGILASWLPKILRTAPALMLIIVVTVPFIKPIFGSIKDDDFKEKWQGKVCQQSTPSTCGAASSATIHSYFGTPASEQEIARDAYSYTGGTEVWYLARALRSRGYHTSFHNHAQLDEHSQLPAIVGVKMGLMGHFIAILSYCNGQLSVADPLRAEQTMTIEQFHQKYHHTGFIMTVSP</sequence>
<dbReference type="RefSeq" id="WP_200310819.1">
    <property type="nucleotide sequence ID" value="NZ_JAENIM010000034.1"/>
</dbReference>
<evidence type="ECO:0000313" key="3">
    <source>
        <dbReference type="EMBL" id="MBK1790795.1"/>
    </source>
</evidence>
<dbReference type="Gene3D" id="3.90.70.10">
    <property type="entry name" value="Cysteine proteinases"/>
    <property type="match status" value="1"/>
</dbReference>
<dbReference type="GO" id="GO:0016020">
    <property type="term" value="C:membrane"/>
    <property type="evidence" value="ECO:0007669"/>
    <property type="project" value="InterPro"/>
</dbReference>
<dbReference type="AlphaFoldDB" id="A0A8J7SKI2"/>
<evidence type="ECO:0000313" key="4">
    <source>
        <dbReference type="Proteomes" id="UP000624703"/>
    </source>
</evidence>
<comment type="caution">
    <text evidence="3">The sequence shown here is derived from an EMBL/GenBank/DDBJ whole genome shotgun (WGS) entry which is preliminary data.</text>
</comment>
<dbReference type="PROSITE" id="PS50990">
    <property type="entry name" value="PEPTIDASE_C39"/>
    <property type="match status" value="1"/>
</dbReference>
<evidence type="ECO:0000259" key="2">
    <source>
        <dbReference type="PROSITE" id="PS50990"/>
    </source>
</evidence>